<organism evidence="9 10">
    <name type="scientific">Niallia hominis</name>
    <dbReference type="NCBI Taxonomy" id="3133173"/>
    <lineage>
        <taxon>Bacteria</taxon>
        <taxon>Bacillati</taxon>
        <taxon>Bacillota</taxon>
        <taxon>Bacilli</taxon>
        <taxon>Bacillales</taxon>
        <taxon>Bacillaceae</taxon>
        <taxon>Niallia</taxon>
    </lineage>
</organism>
<dbReference type="EMBL" id="JBBMFN010000001">
    <property type="protein sequence ID" value="MEQ2464221.1"/>
    <property type="molecule type" value="Genomic_DNA"/>
</dbReference>
<gene>
    <name evidence="9" type="ORF">WMO63_00890</name>
</gene>
<feature type="domain" description="ABC transmembrane type-1" evidence="8">
    <location>
        <begin position="76"/>
        <end position="265"/>
    </location>
</feature>
<dbReference type="InterPro" id="IPR035906">
    <property type="entry name" value="MetI-like_sf"/>
</dbReference>
<feature type="transmembrane region" description="Helical" evidence="7">
    <location>
        <begin position="144"/>
        <end position="165"/>
    </location>
</feature>
<evidence type="ECO:0000256" key="3">
    <source>
        <dbReference type="ARBA" id="ARBA00022475"/>
    </source>
</evidence>
<evidence type="ECO:0000256" key="6">
    <source>
        <dbReference type="ARBA" id="ARBA00023136"/>
    </source>
</evidence>
<dbReference type="PANTHER" id="PTHR43744:SF12">
    <property type="entry name" value="ABC TRANSPORTER PERMEASE PROTEIN MG189-RELATED"/>
    <property type="match status" value="1"/>
</dbReference>
<dbReference type="Pfam" id="PF00528">
    <property type="entry name" value="BPD_transp_1"/>
    <property type="match status" value="1"/>
</dbReference>
<dbReference type="SUPFAM" id="SSF161098">
    <property type="entry name" value="MetI-like"/>
    <property type="match status" value="1"/>
</dbReference>
<dbReference type="InterPro" id="IPR000515">
    <property type="entry name" value="MetI-like"/>
</dbReference>
<proteinExistence type="inferred from homology"/>
<keyword evidence="3" id="KW-1003">Cell membrane</keyword>
<dbReference type="Proteomes" id="UP001465426">
    <property type="component" value="Unassembled WGS sequence"/>
</dbReference>
<evidence type="ECO:0000313" key="9">
    <source>
        <dbReference type="EMBL" id="MEQ2464221.1"/>
    </source>
</evidence>
<keyword evidence="2 7" id="KW-0813">Transport</keyword>
<keyword evidence="5 7" id="KW-1133">Transmembrane helix</keyword>
<dbReference type="PROSITE" id="PS50928">
    <property type="entry name" value="ABC_TM1"/>
    <property type="match status" value="1"/>
</dbReference>
<keyword evidence="10" id="KW-1185">Reference proteome</keyword>
<feature type="transmembrane region" description="Helical" evidence="7">
    <location>
        <begin position="246"/>
        <end position="265"/>
    </location>
</feature>
<evidence type="ECO:0000256" key="2">
    <source>
        <dbReference type="ARBA" id="ARBA00022448"/>
    </source>
</evidence>
<protein>
    <submittedName>
        <fullName evidence="9">Carbohydrate ABC transporter permease</fullName>
    </submittedName>
</protein>
<keyword evidence="6 7" id="KW-0472">Membrane</keyword>
<keyword evidence="4 7" id="KW-0812">Transmembrane</keyword>
<evidence type="ECO:0000256" key="5">
    <source>
        <dbReference type="ARBA" id="ARBA00022989"/>
    </source>
</evidence>
<dbReference type="CDD" id="cd06261">
    <property type="entry name" value="TM_PBP2"/>
    <property type="match status" value="1"/>
</dbReference>
<feature type="transmembrane region" description="Helical" evidence="7">
    <location>
        <begin position="80"/>
        <end position="101"/>
    </location>
</feature>
<sequence>MSSKRTNPLPKIIAFAFLLVMAVIWIIPLLWGVVTSFKSEIELQTVGFKFLPIEWVLTNYTTLLVDNTSTPLVRWFTNSVVISVSHTILVLIVVTLSAFAFSRLDFRGKNGLFAFLMATMMFPGVVNLIPLYKIIDVLGWVNSPIAMIVPGAAGVFNIFLVRQFMNNIPLEFDEAARMDGANDFQILGKVILPLVKPVLLVVALFSFTGSWNDFLWPSIVFNDIEKMPITPGLQLLQGMYQAQPTLLMAGALFAIIPTFILYLFAQKYFLESMSLSAGVKG</sequence>
<evidence type="ECO:0000259" key="8">
    <source>
        <dbReference type="PROSITE" id="PS50928"/>
    </source>
</evidence>
<feature type="transmembrane region" description="Helical" evidence="7">
    <location>
        <begin position="113"/>
        <end position="132"/>
    </location>
</feature>
<dbReference type="PANTHER" id="PTHR43744">
    <property type="entry name" value="ABC TRANSPORTER PERMEASE PROTEIN MG189-RELATED-RELATED"/>
    <property type="match status" value="1"/>
</dbReference>
<feature type="transmembrane region" description="Helical" evidence="7">
    <location>
        <begin position="186"/>
        <end position="207"/>
    </location>
</feature>
<name>A0ABV1ET08_9BACI</name>
<feature type="transmembrane region" description="Helical" evidence="7">
    <location>
        <begin position="12"/>
        <end position="34"/>
    </location>
</feature>
<dbReference type="RefSeq" id="WP_235247712.1">
    <property type="nucleotide sequence ID" value="NZ_JBBMFN010000001.1"/>
</dbReference>
<comment type="caution">
    <text evidence="9">The sequence shown here is derived from an EMBL/GenBank/DDBJ whole genome shotgun (WGS) entry which is preliminary data.</text>
</comment>
<dbReference type="Gene3D" id="1.10.3720.10">
    <property type="entry name" value="MetI-like"/>
    <property type="match status" value="1"/>
</dbReference>
<comment type="subcellular location">
    <subcellularLocation>
        <location evidence="1 7">Cell membrane</location>
        <topology evidence="1 7">Multi-pass membrane protein</topology>
    </subcellularLocation>
</comment>
<evidence type="ECO:0000256" key="4">
    <source>
        <dbReference type="ARBA" id="ARBA00022692"/>
    </source>
</evidence>
<comment type="similarity">
    <text evidence="7">Belongs to the binding-protein-dependent transport system permease family.</text>
</comment>
<evidence type="ECO:0000256" key="1">
    <source>
        <dbReference type="ARBA" id="ARBA00004651"/>
    </source>
</evidence>
<accession>A0ABV1ET08</accession>
<reference evidence="9 10" key="1">
    <citation type="submission" date="2024-03" db="EMBL/GenBank/DDBJ databases">
        <title>Human intestinal bacterial collection.</title>
        <authorList>
            <person name="Pauvert C."/>
            <person name="Hitch T.C.A."/>
            <person name="Clavel T."/>
        </authorList>
    </citation>
    <scope>NUCLEOTIDE SEQUENCE [LARGE SCALE GENOMIC DNA]</scope>
    <source>
        <strain evidence="9 10">CLA-SR-H024</strain>
    </source>
</reference>
<evidence type="ECO:0000256" key="7">
    <source>
        <dbReference type="RuleBase" id="RU363032"/>
    </source>
</evidence>
<evidence type="ECO:0000313" key="10">
    <source>
        <dbReference type="Proteomes" id="UP001465426"/>
    </source>
</evidence>